<dbReference type="eggNOG" id="COG0329">
    <property type="taxonomic scope" value="Bacteria"/>
</dbReference>
<dbReference type="GO" id="GO:0019877">
    <property type="term" value="P:diaminopimelate biosynthetic process"/>
    <property type="evidence" value="ECO:0007669"/>
    <property type="project" value="UniProtKB-UniRule"/>
</dbReference>
<dbReference type="PANTHER" id="PTHR12128:SF66">
    <property type="entry name" value="4-HYDROXY-2-OXOGLUTARATE ALDOLASE, MITOCHONDRIAL"/>
    <property type="match status" value="1"/>
</dbReference>
<keyword evidence="5 12" id="KW-0963">Cytoplasm</keyword>
<dbReference type="NCBIfam" id="TIGR00674">
    <property type="entry name" value="dapA"/>
    <property type="match status" value="1"/>
</dbReference>
<evidence type="ECO:0000256" key="15">
    <source>
        <dbReference type="PIRSR" id="PIRSR001365-2"/>
    </source>
</evidence>
<comment type="subcellular location">
    <subcellularLocation>
        <location evidence="12">Cytoplasm</location>
    </subcellularLocation>
</comment>
<dbReference type="PROSITE" id="PS00665">
    <property type="entry name" value="DHDPS_1"/>
    <property type="match status" value="1"/>
</dbReference>
<dbReference type="PRINTS" id="PR00146">
    <property type="entry name" value="DHPICSNTHASE"/>
</dbReference>
<dbReference type="GO" id="GO:0008840">
    <property type="term" value="F:4-hydroxy-tetrahydrodipicolinate synthase activity"/>
    <property type="evidence" value="ECO:0007669"/>
    <property type="project" value="UniProtKB-UniRule"/>
</dbReference>
<feature type="binding site" evidence="12 15">
    <location>
        <position position="49"/>
    </location>
    <ligand>
        <name>pyruvate</name>
        <dbReference type="ChEBI" id="CHEBI:15361"/>
    </ligand>
</feature>
<evidence type="ECO:0000256" key="6">
    <source>
        <dbReference type="ARBA" id="ARBA00022605"/>
    </source>
</evidence>
<dbReference type="Gene3D" id="3.20.20.70">
    <property type="entry name" value="Aldolase class I"/>
    <property type="match status" value="1"/>
</dbReference>
<dbReference type="InterPro" id="IPR020625">
    <property type="entry name" value="Schiff_base-form_aldolases_AS"/>
</dbReference>
<keyword evidence="10 12" id="KW-0704">Schiff base</keyword>
<dbReference type="OrthoDB" id="9782828at2"/>
<evidence type="ECO:0000256" key="10">
    <source>
        <dbReference type="ARBA" id="ARBA00023270"/>
    </source>
</evidence>
<dbReference type="GO" id="GO:0005829">
    <property type="term" value="C:cytosol"/>
    <property type="evidence" value="ECO:0007669"/>
    <property type="project" value="TreeGrafter"/>
</dbReference>
<name>E6UC90_RUMA7</name>
<dbReference type="RefSeq" id="WP_013498869.1">
    <property type="nucleotide sequence ID" value="NC_014833.1"/>
</dbReference>
<comment type="caution">
    <text evidence="12">Was originally thought to be a dihydrodipicolinate synthase (DHDPS), catalyzing the condensation of (S)-aspartate-beta-semialdehyde [(S)-ASA] and pyruvate to dihydrodipicolinate (DHDP). However, it was shown in E.coli that the product of the enzymatic reaction is not dihydrodipicolinate but in fact (4S)-4-hydroxy-2,3,4,5-tetrahydro-(2S)-dipicolinic acid (HTPA), and that the consecutive dehydration reaction leading to DHDP is not spontaneous but catalyzed by DapB.</text>
</comment>
<comment type="function">
    <text evidence="1 12">Catalyzes the condensation of (S)-aspartate-beta-semialdehyde [(S)-ASA] and pyruvate to 4-hydroxy-tetrahydrodipicolinate (HTPA).</text>
</comment>
<keyword evidence="8 12" id="KW-0457">Lysine biosynthesis</keyword>
<dbReference type="Proteomes" id="UP000006919">
    <property type="component" value="Chromosome"/>
</dbReference>
<dbReference type="GO" id="GO:0009089">
    <property type="term" value="P:lysine biosynthetic process via diaminopimelate"/>
    <property type="evidence" value="ECO:0007669"/>
    <property type="project" value="UniProtKB-UniRule"/>
</dbReference>
<evidence type="ECO:0000313" key="17">
    <source>
        <dbReference type="Proteomes" id="UP000006919"/>
    </source>
</evidence>
<evidence type="ECO:0000256" key="14">
    <source>
        <dbReference type="PIRSR" id="PIRSR001365-1"/>
    </source>
</evidence>
<dbReference type="InterPro" id="IPR005263">
    <property type="entry name" value="DapA"/>
</dbReference>
<evidence type="ECO:0000256" key="7">
    <source>
        <dbReference type="ARBA" id="ARBA00022915"/>
    </source>
</evidence>
<comment type="similarity">
    <text evidence="3 12 13">Belongs to the DapA family.</text>
</comment>
<dbReference type="HOGENOM" id="CLU_049343_7_1_9"/>
<evidence type="ECO:0000256" key="8">
    <source>
        <dbReference type="ARBA" id="ARBA00023154"/>
    </source>
</evidence>
<evidence type="ECO:0000256" key="3">
    <source>
        <dbReference type="ARBA" id="ARBA00007592"/>
    </source>
</evidence>
<organism evidence="16 17">
    <name type="scientific">Ruminococcus albus (strain ATCC 27210 / DSM 20455 / JCM 14654 / NCDO 2250 / 7)</name>
    <dbReference type="NCBI Taxonomy" id="697329"/>
    <lineage>
        <taxon>Bacteria</taxon>
        <taxon>Bacillati</taxon>
        <taxon>Bacillota</taxon>
        <taxon>Clostridia</taxon>
        <taxon>Eubacteriales</taxon>
        <taxon>Oscillospiraceae</taxon>
        <taxon>Ruminococcus</taxon>
    </lineage>
</organism>
<dbReference type="PANTHER" id="PTHR12128">
    <property type="entry name" value="DIHYDRODIPICOLINATE SYNTHASE"/>
    <property type="match status" value="1"/>
</dbReference>
<keyword evidence="6 12" id="KW-0028">Amino-acid biosynthesis</keyword>
<dbReference type="InterPro" id="IPR002220">
    <property type="entry name" value="DapA-like"/>
</dbReference>
<keyword evidence="7 12" id="KW-0220">Diaminopimelate biosynthesis</keyword>
<accession>E6UC90</accession>
<feature type="site" description="Part of a proton relay during catalysis" evidence="12">
    <location>
        <position position="48"/>
    </location>
</feature>
<dbReference type="CDD" id="cd00950">
    <property type="entry name" value="DHDPS"/>
    <property type="match status" value="1"/>
</dbReference>
<feature type="binding site" evidence="12 15">
    <location>
        <position position="207"/>
    </location>
    <ligand>
        <name>pyruvate</name>
        <dbReference type="ChEBI" id="CHEBI:15361"/>
    </ligand>
</feature>
<dbReference type="PROSITE" id="PS00666">
    <property type="entry name" value="DHDPS_2"/>
    <property type="match status" value="1"/>
</dbReference>
<dbReference type="PIRSF" id="PIRSF001365">
    <property type="entry name" value="DHDPS"/>
    <property type="match status" value="1"/>
</dbReference>
<dbReference type="Pfam" id="PF00701">
    <property type="entry name" value="DHDPS"/>
    <property type="match status" value="1"/>
</dbReference>
<evidence type="ECO:0000256" key="4">
    <source>
        <dbReference type="ARBA" id="ARBA00012086"/>
    </source>
</evidence>
<dbReference type="HAMAP" id="MF_00418">
    <property type="entry name" value="DapA"/>
    <property type="match status" value="1"/>
</dbReference>
<dbReference type="InterPro" id="IPR020624">
    <property type="entry name" value="Schiff_base-form_aldolases_CS"/>
</dbReference>
<evidence type="ECO:0000256" key="11">
    <source>
        <dbReference type="ARBA" id="ARBA00047836"/>
    </source>
</evidence>
<proteinExistence type="inferred from homology"/>
<comment type="subunit">
    <text evidence="12">Homotetramer; dimer of dimers.</text>
</comment>
<feature type="site" description="Part of a proton relay during catalysis" evidence="12">
    <location>
        <position position="111"/>
    </location>
</feature>
<evidence type="ECO:0000256" key="1">
    <source>
        <dbReference type="ARBA" id="ARBA00003294"/>
    </source>
</evidence>
<comment type="pathway">
    <text evidence="2 12">Amino-acid biosynthesis; L-lysine biosynthesis via DAP pathway; (S)-tetrahydrodipicolinate from L-aspartate: step 3/4.</text>
</comment>
<reference evidence="16 17" key="1">
    <citation type="journal article" date="2011" name="J. Bacteriol.">
        <title>Complete genome of the cellulolytic ruminal bacterium Ruminococcus albus 7.</title>
        <authorList>
            <person name="Suen G."/>
            <person name="Stevenson D.M."/>
            <person name="Bruce D.C."/>
            <person name="Chertkov O."/>
            <person name="Copeland A."/>
            <person name="Cheng J.F."/>
            <person name="Detter C."/>
            <person name="Detter J.C."/>
            <person name="Goodwin L.A."/>
            <person name="Han C.S."/>
            <person name="Hauser L.J."/>
            <person name="Ivanova N.N."/>
            <person name="Kyrpides N.C."/>
            <person name="Land M.L."/>
            <person name="Lapidus A."/>
            <person name="Lucas S."/>
            <person name="Ovchinnikova G."/>
            <person name="Pitluck S."/>
            <person name="Tapia R."/>
            <person name="Woyke T."/>
            <person name="Boyum J."/>
            <person name="Mead D."/>
            <person name="Weimer P.J."/>
        </authorList>
    </citation>
    <scope>NUCLEOTIDE SEQUENCE [LARGE SCALE GENOMIC DNA]</scope>
    <source>
        <strain evidence="17">ATCC 27210 / DSM 20455 / JCM 14654 / NCDO 2250 / 7</strain>
    </source>
</reference>
<evidence type="ECO:0000256" key="12">
    <source>
        <dbReference type="HAMAP-Rule" id="MF_00418"/>
    </source>
</evidence>
<feature type="active site" description="Proton donor/acceptor" evidence="12 14">
    <location>
        <position position="137"/>
    </location>
</feature>
<dbReference type="AlphaFoldDB" id="E6UC90"/>
<evidence type="ECO:0000256" key="2">
    <source>
        <dbReference type="ARBA" id="ARBA00005120"/>
    </source>
</evidence>
<dbReference type="EC" id="4.3.3.7" evidence="4 12"/>
<gene>
    <name evidence="12" type="primary">dapA</name>
    <name evidence="16" type="ordered locus">Rumal_2226</name>
</gene>
<evidence type="ECO:0000313" key="16">
    <source>
        <dbReference type="EMBL" id="ADU22712.1"/>
    </source>
</evidence>
<dbReference type="EMBL" id="CP002403">
    <property type="protein sequence ID" value="ADU22712.1"/>
    <property type="molecule type" value="Genomic_DNA"/>
</dbReference>
<feature type="active site" description="Schiff-base intermediate with substrate" evidence="12 14">
    <location>
        <position position="165"/>
    </location>
</feature>
<dbReference type="InterPro" id="IPR013785">
    <property type="entry name" value="Aldolase_TIM"/>
</dbReference>
<evidence type="ECO:0000256" key="13">
    <source>
        <dbReference type="PIRNR" id="PIRNR001365"/>
    </source>
</evidence>
<dbReference type="SUPFAM" id="SSF51569">
    <property type="entry name" value="Aldolase"/>
    <property type="match status" value="1"/>
</dbReference>
<dbReference type="SMART" id="SM01130">
    <property type="entry name" value="DHDPS"/>
    <property type="match status" value="1"/>
</dbReference>
<comment type="catalytic activity">
    <reaction evidence="11 12">
        <text>L-aspartate 4-semialdehyde + pyruvate = (2S,4S)-4-hydroxy-2,3,4,5-tetrahydrodipicolinate + H2O + H(+)</text>
        <dbReference type="Rhea" id="RHEA:34171"/>
        <dbReference type="ChEBI" id="CHEBI:15361"/>
        <dbReference type="ChEBI" id="CHEBI:15377"/>
        <dbReference type="ChEBI" id="CHEBI:15378"/>
        <dbReference type="ChEBI" id="CHEBI:67139"/>
        <dbReference type="ChEBI" id="CHEBI:537519"/>
        <dbReference type="EC" id="4.3.3.7"/>
    </reaction>
</comment>
<dbReference type="STRING" id="697329.Rumal_2226"/>
<dbReference type="KEGG" id="ral:Rumal_2226"/>
<evidence type="ECO:0000256" key="9">
    <source>
        <dbReference type="ARBA" id="ARBA00023239"/>
    </source>
</evidence>
<keyword evidence="9 12" id="KW-0456">Lyase</keyword>
<sequence>MKKTIFTGAGVAIVTPMNADGSINFDKLGELIDFQIDNGTDAIIICGTTGESSTMGDDEHVEAIKYAIDKVNHRIPVIAGTGSNHTEYAVGLSKKAEELGADAVLLVTPYYNKTSQKGLIVHYTTIANAINIPIILYNVPSRTGVNITPETLKELSKVKNIVAVKEASGNISQIARVAALCGDELDIYSGNDDQIVPIMALGGKGVISVLSNVMPKETHEITQLCLENKYPEANAKMNKLLDFANSNGLFCDVNPIPVKEALNLMGWDVGECRLPLIKMEEAKIEKLRAKMAELGLVK</sequence>
<protein>
    <recommendedName>
        <fullName evidence="4 12">4-hydroxy-tetrahydrodipicolinate synthase</fullName>
        <shortName evidence="12">HTPA synthase</shortName>
        <ecNumber evidence="4 12">4.3.3.7</ecNumber>
    </recommendedName>
</protein>
<dbReference type="UniPathway" id="UPA00034">
    <property type="reaction ID" value="UER00017"/>
</dbReference>
<evidence type="ECO:0000256" key="5">
    <source>
        <dbReference type="ARBA" id="ARBA00022490"/>
    </source>
</evidence>